<comment type="subcellular location">
    <subcellularLocation>
        <location evidence="1">Cell junction</location>
    </subcellularLocation>
</comment>
<reference evidence="7" key="4">
    <citation type="submission" date="2025-08" db="UniProtKB">
        <authorList>
            <consortium name="Ensembl"/>
        </authorList>
    </citation>
    <scope>IDENTIFICATION</scope>
</reference>
<evidence type="ECO:0000256" key="5">
    <source>
        <dbReference type="ARBA" id="ARBA00022949"/>
    </source>
</evidence>
<dbReference type="PROSITE" id="PS50176">
    <property type="entry name" value="ARM_REPEAT"/>
    <property type="match status" value="1"/>
</dbReference>
<dbReference type="STRING" id="7868.ENSCMIP00000001553"/>
<reference evidence="8" key="1">
    <citation type="journal article" date="2006" name="Science">
        <title>Ancient noncoding elements conserved in the human genome.</title>
        <authorList>
            <person name="Venkatesh B."/>
            <person name="Kirkness E.F."/>
            <person name="Loh Y.H."/>
            <person name="Halpern A.L."/>
            <person name="Lee A.P."/>
            <person name="Johnson J."/>
            <person name="Dandona N."/>
            <person name="Viswanathan L.D."/>
            <person name="Tay A."/>
            <person name="Venter J.C."/>
            <person name="Strausberg R.L."/>
            <person name="Brenner S."/>
        </authorList>
    </citation>
    <scope>NUCLEOTIDE SEQUENCE [LARGE SCALE GENOMIC DNA]</scope>
</reference>
<name>A0A4W3GE04_CALMI</name>
<dbReference type="SUPFAM" id="SSF48371">
    <property type="entry name" value="ARM repeat"/>
    <property type="match status" value="1"/>
</dbReference>
<evidence type="ECO:0000256" key="6">
    <source>
        <dbReference type="PROSITE-ProRule" id="PRU00259"/>
    </source>
</evidence>
<dbReference type="GO" id="GO:0098609">
    <property type="term" value="P:cell-cell adhesion"/>
    <property type="evidence" value="ECO:0007669"/>
    <property type="project" value="InterPro"/>
</dbReference>
<dbReference type="InParanoid" id="A0A4W3GE04"/>
<evidence type="ECO:0000256" key="3">
    <source>
        <dbReference type="ARBA" id="ARBA00022737"/>
    </source>
</evidence>
<keyword evidence="8" id="KW-1185">Reference proteome</keyword>
<keyword evidence="4" id="KW-0130">Cell adhesion</keyword>
<dbReference type="PANTHER" id="PTHR10372">
    <property type="entry name" value="PLAKOPHILLIN-RELATED"/>
    <property type="match status" value="1"/>
</dbReference>
<dbReference type="GO" id="GO:0005886">
    <property type="term" value="C:plasma membrane"/>
    <property type="evidence" value="ECO:0007669"/>
    <property type="project" value="TreeGrafter"/>
</dbReference>
<sequence length="267" mass="28916">FIIELLDIPNPFLNAPLFCVFRNLSCAGLEGRNKMRNTPDFIDSIMHYVETCVSTNKVDEKVSPVEHCVCILHNLSYQLDKEVPEAVSNDTSHFHPQSDNIIMPFIQENDNPKGVEKLLHSKSLKMYTDLMSKSTSDSTVEASAGALLNLTANSEKWMSSELVNKAGGLPQIVKLLSSKNSGMQKTAVSLLSNLSRHKNLQSQLASQALPTLTRLLSSSGSSSTAADSTLSSACNIVRNVVLSNPKMAKPLLQGGLLKSLIAISTSG</sequence>
<accession>A0A4W3GE04</accession>
<proteinExistence type="inferred from homology"/>
<dbReference type="PANTHER" id="PTHR10372:SF3">
    <property type="entry name" value="PLAKOPHILIN-1"/>
    <property type="match status" value="1"/>
</dbReference>
<dbReference type="InterPro" id="IPR028435">
    <property type="entry name" value="Plakophilin/d_Catenin"/>
</dbReference>
<dbReference type="InterPro" id="IPR011989">
    <property type="entry name" value="ARM-like"/>
</dbReference>
<keyword evidence="3" id="KW-0677">Repeat</keyword>
<keyword evidence="5" id="KW-0965">Cell junction</keyword>
<organism evidence="7 8">
    <name type="scientific">Callorhinchus milii</name>
    <name type="common">Ghost shark</name>
    <dbReference type="NCBI Taxonomy" id="7868"/>
    <lineage>
        <taxon>Eukaryota</taxon>
        <taxon>Metazoa</taxon>
        <taxon>Chordata</taxon>
        <taxon>Craniata</taxon>
        <taxon>Vertebrata</taxon>
        <taxon>Chondrichthyes</taxon>
        <taxon>Holocephali</taxon>
        <taxon>Chimaeriformes</taxon>
        <taxon>Callorhinchidae</taxon>
        <taxon>Callorhinchus</taxon>
    </lineage>
</organism>
<reference evidence="8" key="3">
    <citation type="journal article" date="2014" name="Nature">
        <title>Elephant shark genome provides unique insights into gnathostome evolution.</title>
        <authorList>
            <consortium name="International Elephant Shark Genome Sequencing Consortium"/>
            <person name="Venkatesh B."/>
            <person name="Lee A.P."/>
            <person name="Ravi V."/>
            <person name="Maurya A.K."/>
            <person name="Lian M.M."/>
            <person name="Swann J.B."/>
            <person name="Ohta Y."/>
            <person name="Flajnik M.F."/>
            <person name="Sutoh Y."/>
            <person name="Kasahara M."/>
            <person name="Hoon S."/>
            <person name="Gangu V."/>
            <person name="Roy S.W."/>
            <person name="Irimia M."/>
            <person name="Korzh V."/>
            <person name="Kondrychyn I."/>
            <person name="Lim Z.W."/>
            <person name="Tay B.H."/>
            <person name="Tohari S."/>
            <person name="Kong K.W."/>
            <person name="Ho S."/>
            <person name="Lorente-Galdos B."/>
            <person name="Quilez J."/>
            <person name="Marques-Bonet T."/>
            <person name="Raney B.J."/>
            <person name="Ingham P.W."/>
            <person name="Tay A."/>
            <person name="Hillier L.W."/>
            <person name="Minx P."/>
            <person name="Boehm T."/>
            <person name="Wilson R.K."/>
            <person name="Brenner S."/>
            <person name="Warren W.C."/>
        </authorList>
    </citation>
    <scope>NUCLEOTIDE SEQUENCE [LARGE SCALE GENOMIC DNA]</scope>
</reference>
<dbReference type="GO" id="GO:0005912">
    <property type="term" value="C:adherens junction"/>
    <property type="evidence" value="ECO:0007669"/>
    <property type="project" value="TreeGrafter"/>
</dbReference>
<dbReference type="Pfam" id="PF00514">
    <property type="entry name" value="Arm"/>
    <property type="match status" value="1"/>
</dbReference>
<evidence type="ECO:0000256" key="2">
    <source>
        <dbReference type="ARBA" id="ARBA00005462"/>
    </source>
</evidence>
<evidence type="ECO:0000313" key="8">
    <source>
        <dbReference type="Proteomes" id="UP000314986"/>
    </source>
</evidence>
<dbReference type="SMART" id="SM00185">
    <property type="entry name" value="ARM"/>
    <property type="match status" value="4"/>
</dbReference>
<dbReference type="GeneTree" id="ENSGT00940000156735"/>
<evidence type="ECO:0000256" key="1">
    <source>
        <dbReference type="ARBA" id="ARBA00004282"/>
    </source>
</evidence>
<dbReference type="InterPro" id="IPR016024">
    <property type="entry name" value="ARM-type_fold"/>
</dbReference>
<reference evidence="7" key="5">
    <citation type="submission" date="2025-09" db="UniProtKB">
        <authorList>
            <consortium name="Ensembl"/>
        </authorList>
    </citation>
    <scope>IDENTIFICATION</scope>
</reference>
<comment type="similarity">
    <text evidence="2">Belongs to the beta-catenin family.</text>
</comment>
<evidence type="ECO:0000313" key="7">
    <source>
        <dbReference type="Ensembl" id="ENSCMIP00000001553.1"/>
    </source>
</evidence>
<dbReference type="InterPro" id="IPR000225">
    <property type="entry name" value="Armadillo"/>
</dbReference>
<dbReference type="GO" id="GO:0005634">
    <property type="term" value="C:nucleus"/>
    <property type="evidence" value="ECO:0007669"/>
    <property type="project" value="TreeGrafter"/>
</dbReference>
<dbReference type="OMA" id="DITMEAY"/>
<protein>
    <submittedName>
        <fullName evidence="7">Uncharacterized protein</fullName>
    </submittedName>
</protein>
<dbReference type="GO" id="GO:0005737">
    <property type="term" value="C:cytoplasm"/>
    <property type="evidence" value="ECO:0007669"/>
    <property type="project" value="TreeGrafter"/>
</dbReference>
<feature type="repeat" description="ARM" evidence="6">
    <location>
        <begin position="167"/>
        <end position="198"/>
    </location>
</feature>
<evidence type="ECO:0000256" key="4">
    <source>
        <dbReference type="ARBA" id="ARBA00022889"/>
    </source>
</evidence>
<dbReference type="Proteomes" id="UP000314986">
    <property type="component" value="Unassembled WGS sequence"/>
</dbReference>
<dbReference type="Gene3D" id="1.25.10.10">
    <property type="entry name" value="Leucine-rich Repeat Variant"/>
    <property type="match status" value="1"/>
</dbReference>
<dbReference type="Ensembl" id="ENSCMIT00000001617.1">
    <property type="protein sequence ID" value="ENSCMIP00000001553.1"/>
    <property type="gene ID" value="ENSCMIG00000000988.1"/>
</dbReference>
<reference evidence="8" key="2">
    <citation type="journal article" date="2007" name="PLoS Biol.">
        <title>Survey sequencing and comparative analysis of the elephant shark (Callorhinchus milii) genome.</title>
        <authorList>
            <person name="Venkatesh B."/>
            <person name="Kirkness E.F."/>
            <person name="Loh Y.H."/>
            <person name="Halpern A.L."/>
            <person name="Lee A.P."/>
            <person name="Johnson J."/>
            <person name="Dandona N."/>
            <person name="Viswanathan L.D."/>
            <person name="Tay A."/>
            <person name="Venter J.C."/>
            <person name="Strausberg R.L."/>
            <person name="Brenner S."/>
        </authorList>
    </citation>
    <scope>NUCLEOTIDE SEQUENCE [LARGE SCALE GENOMIC DNA]</scope>
</reference>
<dbReference type="AlphaFoldDB" id="A0A4W3GE04"/>